<keyword evidence="11" id="KW-0969">Cilium</keyword>
<keyword evidence="6" id="KW-0804">Transcription</keyword>
<feature type="compositionally biased region" description="Polar residues" evidence="9">
    <location>
        <begin position="34"/>
        <end position="47"/>
    </location>
</feature>
<evidence type="ECO:0000256" key="5">
    <source>
        <dbReference type="ARBA" id="ARBA00023015"/>
    </source>
</evidence>
<feature type="domain" description="Anti-sigma-28 factor FlgM C-terminal" evidence="10">
    <location>
        <begin position="41"/>
        <end position="91"/>
    </location>
</feature>
<evidence type="ECO:0000313" key="11">
    <source>
        <dbReference type="EMBL" id="UWZ82937.1"/>
    </source>
</evidence>
<evidence type="ECO:0000256" key="1">
    <source>
        <dbReference type="ARBA" id="ARBA00005322"/>
    </source>
</evidence>
<evidence type="ECO:0000256" key="2">
    <source>
        <dbReference type="ARBA" id="ARBA00017823"/>
    </source>
</evidence>
<dbReference type="GO" id="GO:0044781">
    <property type="term" value="P:bacterial-type flagellum organization"/>
    <property type="evidence" value="ECO:0007669"/>
    <property type="project" value="UniProtKB-KW"/>
</dbReference>
<dbReference type="InterPro" id="IPR031316">
    <property type="entry name" value="FlgM_C"/>
</dbReference>
<dbReference type="NCBIfam" id="TIGR03824">
    <property type="entry name" value="FlgM_jcvi"/>
    <property type="match status" value="1"/>
</dbReference>
<proteinExistence type="inferred from homology"/>
<evidence type="ECO:0000256" key="8">
    <source>
        <dbReference type="ARBA" id="ARBA00030117"/>
    </source>
</evidence>
<evidence type="ECO:0000256" key="4">
    <source>
        <dbReference type="ARBA" id="ARBA00022795"/>
    </source>
</evidence>
<comment type="function">
    <text evidence="7">Responsible for the coupling of flagellin expression to flagellar assembly by preventing expression of the flagellin genes when a component of the middle class of proteins is defective. It negatively regulates flagellar genes by inhibiting the activity of FliA by directly binding to FliA.</text>
</comment>
<dbReference type="GO" id="GO:0045892">
    <property type="term" value="P:negative regulation of DNA-templated transcription"/>
    <property type="evidence" value="ECO:0007669"/>
    <property type="project" value="InterPro"/>
</dbReference>
<dbReference type="EMBL" id="CP093313">
    <property type="protein sequence ID" value="UWZ82937.1"/>
    <property type="molecule type" value="Genomic_DNA"/>
</dbReference>
<dbReference type="KEGG" id="orp:MOP44_20490"/>
<evidence type="ECO:0000313" key="12">
    <source>
        <dbReference type="Proteomes" id="UP001059380"/>
    </source>
</evidence>
<name>A0A9J7BKG9_9BACT</name>
<sequence length="98" mass="9665">MDIRTGLDGLRSLLGVSQPGATSTPAAKSATTKENSPVSSDVATLSSAGSEVAQSAADGGVRMDKVTQIQAALAAGTYNVPASAVASRMVDAMLAGAR</sequence>
<feature type="region of interest" description="Disordered" evidence="9">
    <location>
        <begin position="14"/>
        <end position="47"/>
    </location>
</feature>
<keyword evidence="11" id="KW-0966">Cell projection</keyword>
<feature type="compositionally biased region" description="Low complexity" evidence="9">
    <location>
        <begin position="21"/>
        <end position="33"/>
    </location>
</feature>
<keyword evidence="11" id="KW-0282">Flagellum</keyword>
<accession>A0A9J7BKG9</accession>
<gene>
    <name evidence="11" type="primary">flgM</name>
    <name evidence="11" type="ORF">MOP44_20490</name>
</gene>
<dbReference type="RefSeq" id="WP_260792270.1">
    <property type="nucleotide sequence ID" value="NZ_CP093313.1"/>
</dbReference>
<evidence type="ECO:0000256" key="3">
    <source>
        <dbReference type="ARBA" id="ARBA00022491"/>
    </source>
</evidence>
<dbReference type="AlphaFoldDB" id="A0A9J7BKG9"/>
<evidence type="ECO:0000256" key="7">
    <source>
        <dbReference type="ARBA" id="ARBA00024739"/>
    </source>
</evidence>
<dbReference type="InterPro" id="IPR007412">
    <property type="entry name" value="FlgM"/>
</dbReference>
<dbReference type="Proteomes" id="UP001059380">
    <property type="component" value="Chromosome"/>
</dbReference>
<dbReference type="InterPro" id="IPR035890">
    <property type="entry name" value="Anti-sigma-28_factor_FlgM_sf"/>
</dbReference>
<comment type="similarity">
    <text evidence="1">Belongs to the FlgM family.</text>
</comment>
<organism evidence="11 12">
    <name type="scientific">Occallatibacter riparius</name>
    <dbReference type="NCBI Taxonomy" id="1002689"/>
    <lineage>
        <taxon>Bacteria</taxon>
        <taxon>Pseudomonadati</taxon>
        <taxon>Acidobacteriota</taxon>
        <taxon>Terriglobia</taxon>
        <taxon>Terriglobales</taxon>
        <taxon>Acidobacteriaceae</taxon>
        <taxon>Occallatibacter</taxon>
    </lineage>
</organism>
<reference evidence="11" key="1">
    <citation type="submission" date="2021-04" db="EMBL/GenBank/DDBJ databases">
        <title>Phylogenetic analysis of Acidobacteriaceae.</title>
        <authorList>
            <person name="Qiu L."/>
            <person name="Zhang Q."/>
        </authorList>
    </citation>
    <scope>NUCLEOTIDE SEQUENCE</scope>
    <source>
        <strain evidence="11">DSM 25168</strain>
    </source>
</reference>
<keyword evidence="5" id="KW-0805">Transcription regulation</keyword>
<evidence type="ECO:0000259" key="10">
    <source>
        <dbReference type="Pfam" id="PF04316"/>
    </source>
</evidence>
<keyword evidence="4" id="KW-1005">Bacterial flagellum biogenesis</keyword>
<protein>
    <recommendedName>
        <fullName evidence="2">Negative regulator of flagellin synthesis</fullName>
    </recommendedName>
    <alternativeName>
        <fullName evidence="8">Anti-sigma-28 factor</fullName>
    </alternativeName>
</protein>
<evidence type="ECO:0000256" key="9">
    <source>
        <dbReference type="SAM" id="MobiDB-lite"/>
    </source>
</evidence>
<keyword evidence="3" id="KW-0678">Repressor</keyword>
<dbReference type="SUPFAM" id="SSF101498">
    <property type="entry name" value="Anti-sigma factor FlgM"/>
    <property type="match status" value="1"/>
</dbReference>
<dbReference type="Pfam" id="PF04316">
    <property type="entry name" value="FlgM"/>
    <property type="match status" value="1"/>
</dbReference>
<evidence type="ECO:0000256" key="6">
    <source>
        <dbReference type="ARBA" id="ARBA00023163"/>
    </source>
</evidence>
<keyword evidence="12" id="KW-1185">Reference proteome</keyword>